<evidence type="ECO:0000256" key="1">
    <source>
        <dbReference type="ARBA" id="ARBA00022737"/>
    </source>
</evidence>
<proteinExistence type="predicted"/>
<sequence length="201" mass="21800">MIRILLTAAALLAAGSAQAQAPGQPKPAGTRYVDYAKDPHWVVDPLSKCAVYNTRPDPAITVRWAGPCVNGMAEGKGIIVYSRNNRFAAKYDGGVSGGARNGRGVYYTANFDQLSVNWKDGLAEGLGEWTYGDKSYLRARFYRGEARGDVLYRQGDWDYNGPLNDVGAVTSHGGSPRPARLANVPYQQPRLQNPDGSPFGF</sequence>
<evidence type="ECO:0000256" key="2">
    <source>
        <dbReference type="SAM" id="SignalP"/>
    </source>
</evidence>
<feature type="chain" id="PRO_5037773225" description="MORN repeat-containing protein" evidence="2">
    <location>
        <begin position="20"/>
        <end position="201"/>
    </location>
</feature>
<comment type="caution">
    <text evidence="3">The sequence shown here is derived from an EMBL/GenBank/DDBJ whole genome shotgun (WGS) entry which is preliminary data.</text>
</comment>
<dbReference type="SUPFAM" id="SSF82185">
    <property type="entry name" value="Histone H3 K4-specific methyltransferase SET7/9 N-terminal domain"/>
    <property type="match status" value="1"/>
</dbReference>
<dbReference type="Proteomes" id="UP000622580">
    <property type="component" value="Unassembled WGS sequence"/>
</dbReference>
<dbReference type="Pfam" id="PF02493">
    <property type="entry name" value="MORN"/>
    <property type="match status" value="3"/>
</dbReference>
<evidence type="ECO:0000313" key="3">
    <source>
        <dbReference type="EMBL" id="MBR7619609.1"/>
    </source>
</evidence>
<keyword evidence="4" id="KW-1185">Reference proteome</keyword>
<feature type="signal peptide" evidence="2">
    <location>
        <begin position="1"/>
        <end position="19"/>
    </location>
</feature>
<organism evidence="3 4">
    <name type="scientific">Phenylobacterium glaciei</name>
    <dbReference type="NCBI Taxonomy" id="2803784"/>
    <lineage>
        <taxon>Bacteria</taxon>
        <taxon>Pseudomonadati</taxon>
        <taxon>Pseudomonadota</taxon>
        <taxon>Alphaproteobacteria</taxon>
        <taxon>Caulobacterales</taxon>
        <taxon>Caulobacteraceae</taxon>
        <taxon>Phenylobacterium</taxon>
    </lineage>
</organism>
<name>A0A941HVB9_9CAUL</name>
<dbReference type="EMBL" id="JAGSGD010000001">
    <property type="protein sequence ID" value="MBR7619609.1"/>
    <property type="molecule type" value="Genomic_DNA"/>
</dbReference>
<dbReference type="RefSeq" id="WP_215339952.1">
    <property type="nucleotide sequence ID" value="NZ_JAGSGD010000001.1"/>
</dbReference>
<evidence type="ECO:0008006" key="5">
    <source>
        <dbReference type="Google" id="ProtNLM"/>
    </source>
</evidence>
<keyword evidence="2" id="KW-0732">Signal</keyword>
<dbReference type="AlphaFoldDB" id="A0A941HVB9"/>
<evidence type="ECO:0000313" key="4">
    <source>
        <dbReference type="Proteomes" id="UP000622580"/>
    </source>
</evidence>
<reference evidence="3" key="1">
    <citation type="submission" date="2021-04" db="EMBL/GenBank/DDBJ databases">
        <title>Draft genome assembly of strain Phenylobacterium sp. 20VBR1 using MiniION and Illumina platforms.</title>
        <authorList>
            <person name="Thomas F.A."/>
            <person name="Krishnan K.P."/>
            <person name="Sinha R.K."/>
        </authorList>
    </citation>
    <scope>NUCLEOTIDE SEQUENCE</scope>
    <source>
        <strain evidence="3">20VBR1</strain>
    </source>
</reference>
<gene>
    <name evidence="3" type="ORF">JKL49_09440</name>
</gene>
<accession>A0A941HVB9</accession>
<keyword evidence="1" id="KW-0677">Repeat</keyword>
<protein>
    <recommendedName>
        <fullName evidence="5">MORN repeat-containing protein</fullName>
    </recommendedName>
</protein>
<dbReference type="InterPro" id="IPR003409">
    <property type="entry name" value="MORN"/>
</dbReference>